<gene>
    <name evidence="1" type="ORF">MES5069_660002</name>
</gene>
<protein>
    <submittedName>
        <fullName evidence="1">Uncharacterized protein</fullName>
    </submittedName>
</protein>
<dbReference type="EMBL" id="CAKXZT010000164">
    <property type="protein sequence ID" value="CAH2408188.1"/>
    <property type="molecule type" value="Genomic_DNA"/>
</dbReference>
<evidence type="ECO:0000313" key="2">
    <source>
        <dbReference type="Proteomes" id="UP001153050"/>
    </source>
</evidence>
<reference evidence="1 2" key="1">
    <citation type="submission" date="2022-03" db="EMBL/GenBank/DDBJ databases">
        <authorList>
            <person name="Brunel B."/>
        </authorList>
    </citation>
    <scope>NUCLEOTIDE SEQUENCE [LARGE SCALE GENOMIC DNA]</scope>
    <source>
        <strain evidence="1">STM5069sample</strain>
    </source>
</reference>
<keyword evidence="2" id="KW-1185">Reference proteome</keyword>
<name>A0ABN8KD51_9HYPH</name>
<organism evidence="1 2">
    <name type="scientific">Mesorhizobium escarrei</name>
    <dbReference type="NCBI Taxonomy" id="666018"/>
    <lineage>
        <taxon>Bacteria</taxon>
        <taxon>Pseudomonadati</taxon>
        <taxon>Pseudomonadota</taxon>
        <taxon>Alphaproteobacteria</taxon>
        <taxon>Hyphomicrobiales</taxon>
        <taxon>Phyllobacteriaceae</taxon>
        <taxon>Mesorhizobium</taxon>
    </lineage>
</organism>
<comment type="caution">
    <text evidence="1">The sequence shown here is derived from an EMBL/GenBank/DDBJ whole genome shotgun (WGS) entry which is preliminary data.</text>
</comment>
<sequence length="147" mass="15469">MLGSARARDNAECCFELAKDRCLPRGEAHVAGQHELAAGAAHTALNFGDGNQAADTQASQQPRQRRLAGELNCLLPVFAEPGHVVVGYEMVGVGAPEHQNTEGVVGLGLEGDQVADQFWPHQFIGGAAISAKRTPACLLTGECLEKP</sequence>
<evidence type="ECO:0000313" key="1">
    <source>
        <dbReference type="EMBL" id="CAH2408188.1"/>
    </source>
</evidence>
<accession>A0ABN8KD51</accession>
<proteinExistence type="predicted"/>
<dbReference type="Proteomes" id="UP001153050">
    <property type="component" value="Unassembled WGS sequence"/>
</dbReference>